<sequence>MKRPRDERGAALVIVMIIITVVGLATGAVLSKADTSQRATIGLRDQAGSVYDADGAAQAAINQLRRSTFANDVGSQCFGGSDTLALPGFYPATNGQSGAAKSSASVVCKGEAGTGQQGAPVPISSDNKPGNAILTLGTASSDGQVYGQSNKKITIHGGVISNAGIDSSQAQLTATGGIPIRAVGSCTGPITPSCTKITTPVSDPNYSLSADPPVTPASVPACNNKNKVAEFRPGFYNNADLFNNCQASWMLFDPGTYYFDFTLGASHVWTVNGTMVGGTVPGLTPGSVPAGASAPSVPGTCVNPIESVSAVGVTFVFGGDTQLAFAKDSQAEICATYHANSIPTAVYGLKSDVVNGAITVRRQSGCVITTGGCDLISDGGNGTKPSFYFEGFAYAPKASINIAVNNTAQPYFNFGIVTRRLTLTTTGSATTEPLISLPDDSLGYGTASTIVDLTVYVCPGVTTSSCSSAASKRLQLTARVQITDPTGSPVAGARQMTVLSWSVRR</sequence>
<keyword evidence="3" id="KW-1185">Reference proteome</keyword>
<keyword evidence="1" id="KW-0472">Membrane</keyword>
<dbReference type="AlphaFoldDB" id="A0A4R0KQ60"/>
<accession>A0A4R0KQ60</accession>
<dbReference type="RefSeq" id="WP_131358790.1">
    <property type="nucleotide sequence ID" value="NZ_SJKB01000006.1"/>
</dbReference>
<comment type="caution">
    <text evidence="2">The sequence shown here is derived from an EMBL/GenBank/DDBJ whole genome shotgun (WGS) entry which is preliminary data.</text>
</comment>
<evidence type="ECO:0000313" key="2">
    <source>
        <dbReference type="EMBL" id="TCC60338.1"/>
    </source>
</evidence>
<name>A0A4R0KQ60_9ACTN</name>
<evidence type="ECO:0000313" key="3">
    <source>
        <dbReference type="Proteomes" id="UP000291144"/>
    </source>
</evidence>
<reference evidence="2 3" key="1">
    <citation type="submission" date="2019-02" db="EMBL/GenBank/DDBJ databases">
        <title>Kribbella capetownensis sp. nov. and Kribbella speibonae sp. nov., isolated from soil.</title>
        <authorList>
            <person name="Curtis S.M."/>
            <person name="Norton I."/>
            <person name="Everest G.J."/>
            <person name="Meyers P.R."/>
        </authorList>
    </citation>
    <scope>NUCLEOTIDE SEQUENCE [LARGE SCALE GENOMIC DNA]</scope>
    <source>
        <strain evidence="2 3">NRRL B-24813</strain>
    </source>
</reference>
<keyword evidence="1" id="KW-0812">Transmembrane</keyword>
<gene>
    <name evidence="2" type="ORF">E0H73_20590</name>
</gene>
<keyword evidence="1" id="KW-1133">Transmembrane helix</keyword>
<proteinExistence type="predicted"/>
<organism evidence="2 3">
    <name type="scientific">Kribbella pittospori</name>
    <dbReference type="NCBI Taxonomy" id="722689"/>
    <lineage>
        <taxon>Bacteria</taxon>
        <taxon>Bacillati</taxon>
        <taxon>Actinomycetota</taxon>
        <taxon>Actinomycetes</taxon>
        <taxon>Propionibacteriales</taxon>
        <taxon>Kribbellaceae</taxon>
        <taxon>Kribbella</taxon>
    </lineage>
</organism>
<evidence type="ECO:0000256" key="1">
    <source>
        <dbReference type="SAM" id="Phobius"/>
    </source>
</evidence>
<protein>
    <submittedName>
        <fullName evidence="2">Uncharacterized protein</fullName>
    </submittedName>
</protein>
<dbReference type="EMBL" id="SJKB01000006">
    <property type="protein sequence ID" value="TCC60338.1"/>
    <property type="molecule type" value="Genomic_DNA"/>
</dbReference>
<feature type="transmembrane region" description="Helical" evidence="1">
    <location>
        <begin position="12"/>
        <end position="30"/>
    </location>
</feature>
<dbReference type="OrthoDB" id="3755818at2"/>
<dbReference type="Proteomes" id="UP000291144">
    <property type="component" value="Unassembled WGS sequence"/>
</dbReference>